<dbReference type="Proteomes" id="UP000502706">
    <property type="component" value="Chromosome"/>
</dbReference>
<feature type="compositionally biased region" description="Low complexity" evidence="1">
    <location>
        <begin position="110"/>
        <end position="130"/>
    </location>
</feature>
<feature type="region of interest" description="Disordered" evidence="1">
    <location>
        <begin position="106"/>
        <end position="130"/>
    </location>
</feature>
<dbReference type="KEGG" id="rmar:GBA65_01875"/>
<protein>
    <submittedName>
        <fullName evidence="2">DUF779 domain-containing protein</fullName>
    </submittedName>
</protein>
<reference evidence="2 3" key="1">
    <citation type="submission" date="2019-10" db="EMBL/GenBank/DDBJ databases">
        <title>Rubrobacter sp nov SCSIO 52915 isolated from a deep-sea sediment in the South China Sea.</title>
        <authorList>
            <person name="Chen R.W."/>
        </authorList>
    </citation>
    <scope>NUCLEOTIDE SEQUENCE [LARGE SCALE GENOMIC DNA]</scope>
    <source>
        <strain evidence="2 3">SCSIO 52915</strain>
    </source>
</reference>
<gene>
    <name evidence="2" type="ORF">GBA65_01875</name>
</gene>
<keyword evidence="3" id="KW-1185">Reference proteome</keyword>
<dbReference type="InterPro" id="IPR008497">
    <property type="entry name" value="DUF779"/>
</dbReference>
<evidence type="ECO:0000313" key="3">
    <source>
        <dbReference type="Proteomes" id="UP000502706"/>
    </source>
</evidence>
<dbReference type="Pfam" id="PF05610">
    <property type="entry name" value="DUF779"/>
    <property type="match status" value="1"/>
</dbReference>
<accession>A0A6G8PSJ9</accession>
<organism evidence="2 3">
    <name type="scientific">Rubrobacter marinus</name>
    <dbReference type="NCBI Taxonomy" id="2653852"/>
    <lineage>
        <taxon>Bacteria</taxon>
        <taxon>Bacillati</taxon>
        <taxon>Actinomycetota</taxon>
        <taxon>Rubrobacteria</taxon>
        <taxon>Rubrobacterales</taxon>
        <taxon>Rubrobacteraceae</taxon>
        <taxon>Rubrobacter</taxon>
    </lineage>
</organism>
<evidence type="ECO:0000256" key="1">
    <source>
        <dbReference type="SAM" id="MobiDB-lite"/>
    </source>
</evidence>
<sequence>MAQITITPDAGKKLAELKERRGEVAFKIDNGCCGGTTLLLIDASFLGGGDIHVGEAAGVGVYVERPFADVYSSDSYHIYAREGGRDSGFSVEIPYGYKFLMERGVGGGRRSAPSASSQEGKGEGSSQGTR</sequence>
<name>A0A6G8PSJ9_9ACTN</name>
<proteinExistence type="predicted"/>
<dbReference type="EMBL" id="CP045121">
    <property type="protein sequence ID" value="QIN77459.1"/>
    <property type="molecule type" value="Genomic_DNA"/>
</dbReference>
<dbReference type="AlphaFoldDB" id="A0A6G8PSJ9"/>
<evidence type="ECO:0000313" key="2">
    <source>
        <dbReference type="EMBL" id="QIN77459.1"/>
    </source>
</evidence>
<dbReference type="RefSeq" id="WP_166395141.1">
    <property type="nucleotide sequence ID" value="NZ_CP045121.1"/>
</dbReference>